<dbReference type="InterPro" id="IPR004101">
    <property type="entry name" value="Mur_ligase_C"/>
</dbReference>
<dbReference type="Pfam" id="PF08245">
    <property type="entry name" value="Mur_ligase_M"/>
    <property type="match status" value="1"/>
</dbReference>
<dbReference type="GO" id="GO:0016881">
    <property type="term" value="F:acid-amino acid ligase activity"/>
    <property type="evidence" value="ECO:0007669"/>
    <property type="project" value="InterPro"/>
</dbReference>
<dbReference type="AlphaFoldDB" id="A0A6J6CHX5"/>
<evidence type="ECO:0000259" key="4">
    <source>
        <dbReference type="Pfam" id="PF08245"/>
    </source>
</evidence>
<dbReference type="PANTHER" id="PTHR23135">
    <property type="entry name" value="MUR LIGASE FAMILY MEMBER"/>
    <property type="match status" value="1"/>
</dbReference>
<evidence type="ECO:0000259" key="2">
    <source>
        <dbReference type="Pfam" id="PF01225"/>
    </source>
</evidence>
<feature type="domain" description="Mur ligase N-terminal catalytic" evidence="2">
    <location>
        <begin position="38"/>
        <end position="112"/>
    </location>
</feature>
<dbReference type="Gene3D" id="3.40.1390.10">
    <property type="entry name" value="MurE/MurF, N-terminal domain"/>
    <property type="match status" value="1"/>
</dbReference>
<dbReference type="InterPro" id="IPR013221">
    <property type="entry name" value="Mur_ligase_cen"/>
</dbReference>
<dbReference type="HAMAP" id="MF_00208">
    <property type="entry name" value="MurE"/>
    <property type="match status" value="1"/>
</dbReference>
<sequence>MKEQIPPILRPDNVAPVSLIDFAAHFDLERPLADAVLTGISMNTNDLRPGDLFVAMPGKKTHGAEFIEKAISLGATAVATDTAGLAHTKGISIPVVTVENPRKRLGDLAAYVYGNLPGKMPKLFGTTGTNGKTSTTYLLEAILRQLGEVTGLTSTAERHIAGETIVSRLTTPESTEMQALIARMREKKVTSVAIEVSAQALSQLRVDGLHFDVVGFTNLSHDHLDDYKDMQEYLEAKLPLFTKHRAKRGVVCLDSKYGRDFVERSEVPVVTITSELGVEAKWHVAVTTENPKYTSFVLAGPDGVTIRSRVPLLGAHMAANAGLAIVMLIEAGFDPNAIGKAIEGGIDAYLPGRTERVSGESGPTVYVDFGHSPDAFLHTLEAVRKVTPGKVIMLFGADGDRDPSKRPAMAQVAAAGSDILVITDHHPRFEDPDSIRAGLESAARQSAPSHEIYNVSPPEAAIRKAVSLATTGDAILWAGPGHQDYRDIRGVRTPYSARKEARDALKEHGWS</sequence>
<dbReference type="SUPFAM" id="SSF53244">
    <property type="entry name" value="MurD-like peptide ligases, peptide-binding domain"/>
    <property type="match status" value="1"/>
</dbReference>
<reference evidence="5" key="1">
    <citation type="submission" date="2020-05" db="EMBL/GenBank/DDBJ databases">
        <authorList>
            <person name="Chiriac C."/>
            <person name="Salcher M."/>
            <person name="Ghai R."/>
            <person name="Kavagutti S V."/>
        </authorList>
    </citation>
    <scope>NUCLEOTIDE SEQUENCE</scope>
</reference>
<evidence type="ECO:0000259" key="3">
    <source>
        <dbReference type="Pfam" id="PF02875"/>
    </source>
</evidence>
<dbReference type="GO" id="GO:0051301">
    <property type="term" value="P:cell division"/>
    <property type="evidence" value="ECO:0007669"/>
    <property type="project" value="InterPro"/>
</dbReference>
<dbReference type="InterPro" id="IPR035911">
    <property type="entry name" value="MurE/MurF_N"/>
</dbReference>
<evidence type="ECO:0000313" key="5">
    <source>
        <dbReference type="EMBL" id="CAB4551041.1"/>
    </source>
</evidence>
<feature type="domain" description="Mur ligase C-terminal" evidence="3">
    <location>
        <begin position="352"/>
        <end position="480"/>
    </location>
</feature>
<accession>A0A6J6CHX5</accession>
<dbReference type="Pfam" id="PF01225">
    <property type="entry name" value="Mur_ligase"/>
    <property type="match status" value="1"/>
</dbReference>
<organism evidence="5">
    <name type="scientific">freshwater metagenome</name>
    <dbReference type="NCBI Taxonomy" id="449393"/>
    <lineage>
        <taxon>unclassified sequences</taxon>
        <taxon>metagenomes</taxon>
        <taxon>ecological metagenomes</taxon>
    </lineage>
</organism>
<dbReference type="InterPro" id="IPR000713">
    <property type="entry name" value="Mur_ligase_N"/>
</dbReference>
<dbReference type="GO" id="GO:0005737">
    <property type="term" value="C:cytoplasm"/>
    <property type="evidence" value="ECO:0007669"/>
    <property type="project" value="InterPro"/>
</dbReference>
<comment type="similarity">
    <text evidence="1">Belongs to the MurCDEF family. MurE subfamily.</text>
</comment>
<dbReference type="SUPFAM" id="SSF53623">
    <property type="entry name" value="MurD-like peptide ligases, catalytic domain"/>
    <property type="match status" value="1"/>
</dbReference>
<dbReference type="SUPFAM" id="SSF63418">
    <property type="entry name" value="MurE/MurF N-terminal domain"/>
    <property type="match status" value="1"/>
</dbReference>
<dbReference type="NCBIfam" id="TIGR01085">
    <property type="entry name" value="murE"/>
    <property type="match status" value="1"/>
</dbReference>
<dbReference type="GO" id="GO:0005524">
    <property type="term" value="F:ATP binding"/>
    <property type="evidence" value="ECO:0007669"/>
    <property type="project" value="InterPro"/>
</dbReference>
<dbReference type="EMBL" id="CAEZSX010000032">
    <property type="protein sequence ID" value="CAB4551041.1"/>
    <property type="molecule type" value="Genomic_DNA"/>
</dbReference>
<dbReference type="InterPro" id="IPR005761">
    <property type="entry name" value="UDP-N-AcMur-Glu-dNH2Pim_ligase"/>
</dbReference>
<protein>
    <submittedName>
        <fullName evidence="5">Unannotated protein</fullName>
    </submittedName>
</protein>
<proteinExistence type="inferred from homology"/>
<dbReference type="PANTHER" id="PTHR23135:SF4">
    <property type="entry name" value="UDP-N-ACETYLMURAMOYL-L-ALANYL-D-GLUTAMATE--2,6-DIAMINOPIMELATE LIGASE MURE HOMOLOG, CHLOROPLASTIC"/>
    <property type="match status" value="1"/>
</dbReference>
<gene>
    <name evidence="5" type="ORF">UFOPK1537_00319</name>
</gene>
<dbReference type="Pfam" id="PF02875">
    <property type="entry name" value="Mur_ligase_C"/>
    <property type="match status" value="1"/>
</dbReference>
<feature type="domain" description="Mur ligase central" evidence="4">
    <location>
        <begin position="127"/>
        <end position="327"/>
    </location>
</feature>
<dbReference type="Gene3D" id="3.40.1190.10">
    <property type="entry name" value="Mur-like, catalytic domain"/>
    <property type="match status" value="1"/>
</dbReference>
<name>A0A6J6CHX5_9ZZZZ</name>
<dbReference type="InterPro" id="IPR036615">
    <property type="entry name" value="Mur_ligase_C_dom_sf"/>
</dbReference>
<dbReference type="GO" id="GO:0008360">
    <property type="term" value="P:regulation of cell shape"/>
    <property type="evidence" value="ECO:0007669"/>
    <property type="project" value="InterPro"/>
</dbReference>
<evidence type="ECO:0000256" key="1">
    <source>
        <dbReference type="ARBA" id="ARBA00005898"/>
    </source>
</evidence>
<dbReference type="Gene3D" id="3.90.190.20">
    <property type="entry name" value="Mur ligase, C-terminal domain"/>
    <property type="match status" value="1"/>
</dbReference>
<dbReference type="InterPro" id="IPR036565">
    <property type="entry name" value="Mur-like_cat_sf"/>
</dbReference>